<feature type="region of interest" description="Disordered" evidence="1">
    <location>
        <begin position="1"/>
        <end position="40"/>
    </location>
</feature>
<keyword evidence="3" id="KW-1185">Reference proteome</keyword>
<dbReference type="AlphaFoldDB" id="A0A151HY55"/>
<dbReference type="EMBL" id="KQ976728">
    <property type="protein sequence ID" value="KYM76501.1"/>
    <property type="molecule type" value="Genomic_DNA"/>
</dbReference>
<gene>
    <name evidence="2" type="ORF">ALC53_13095</name>
</gene>
<protein>
    <submittedName>
        <fullName evidence="2">Uncharacterized protein</fullName>
    </submittedName>
</protein>
<proteinExistence type="predicted"/>
<evidence type="ECO:0000313" key="3">
    <source>
        <dbReference type="Proteomes" id="UP000078540"/>
    </source>
</evidence>
<evidence type="ECO:0000313" key="2">
    <source>
        <dbReference type="EMBL" id="KYM76501.1"/>
    </source>
</evidence>
<feature type="non-terminal residue" evidence="2">
    <location>
        <position position="1"/>
    </location>
</feature>
<name>A0A151HY55_9HYME</name>
<sequence length="40" mass="4525">NRERRNGDNAAQIKEECKRARGGRGGKEKGIERRGNTENI</sequence>
<accession>A0A151HY55</accession>
<evidence type="ECO:0000256" key="1">
    <source>
        <dbReference type="SAM" id="MobiDB-lite"/>
    </source>
</evidence>
<dbReference type="Proteomes" id="UP000078540">
    <property type="component" value="Unassembled WGS sequence"/>
</dbReference>
<reference evidence="2 3" key="1">
    <citation type="submission" date="2015-09" db="EMBL/GenBank/DDBJ databases">
        <title>Atta colombica WGS genome.</title>
        <authorList>
            <person name="Nygaard S."/>
            <person name="Hu H."/>
            <person name="Boomsma J."/>
            <person name="Zhang G."/>
        </authorList>
    </citation>
    <scope>NUCLEOTIDE SEQUENCE [LARGE SCALE GENOMIC DNA]</scope>
    <source>
        <strain evidence="2">Treedump-2</strain>
        <tissue evidence="2">Whole body</tissue>
    </source>
</reference>
<organism evidence="2 3">
    <name type="scientific">Atta colombica</name>
    <dbReference type="NCBI Taxonomy" id="520822"/>
    <lineage>
        <taxon>Eukaryota</taxon>
        <taxon>Metazoa</taxon>
        <taxon>Ecdysozoa</taxon>
        <taxon>Arthropoda</taxon>
        <taxon>Hexapoda</taxon>
        <taxon>Insecta</taxon>
        <taxon>Pterygota</taxon>
        <taxon>Neoptera</taxon>
        <taxon>Endopterygota</taxon>
        <taxon>Hymenoptera</taxon>
        <taxon>Apocrita</taxon>
        <taxon>Aculeata</taxon>
        <taxon>Formicoidea</taxon>
        <taxon>Formicidae</taxon>
        <taxon>Myrmicinae</taxon>
        <taxon>Atta</taxon>
    </lineage>
</organism>